<keyword evidence="1" id="KW-0472">Membrane</keyword>
<proteinExistence type="predicted"/>
<dbReference type="GeneID" id="7271039"/>
<feature type="transmembrane region" description="Helical" evidence="1">
    <location>
        <begin position="68"/>
        <end position="87"/>
    </location>
</feature>
<organism evidence="2 3">
    <name type="scientific">Methanosphaerula palustris (strain ATCC BAA-1556 / DSM 19958 / E1-9c)</name>
    <dbReference type="NCBI Taxonomy" id="521011"/>
    <lineage>
        <taxon>Archaea</taxon>
        <taxon>Methanobacteriati</taxon>
        <taxon>Methanobacteriota</taxon>
        <taxon>Stenosarchaea group</taxon>
        <taxon>Methanomicrobia</taxon>
        <taxon>Methanomicrobiales</taxon>
        <taxon>Methanoregulaceae</taxon>
        <taxon>Methanosphaerula</taxon>
    </lineage>
</organism>
<dbReference type="eggNOG" id="arCOG04440">
    <property type="taxonomic scope" value="Archaea"/>
</dbReference>
<evidence type="ECO:0000313" key="2">
    <source>
        <dbReference type="EMBL" id="ACL16465.1"/>
    </source>
</evidence>
<evidence type="ECO:0000313" key="3">
    <source>
        <dbReference type="Proteomes" id="UP000002457"/>
    </source>
</evidence>
<feature type="transmembrane region" description="Helical" evidence="1">
    <location>
        <begin position="99"/>
        <end position="121"/>
    </location>
</feature>
<gene>
    <name evidence="2" type="ordered locus">Mpal_1122</name>
</gene>
<keyword evidence="1" id="KW-0812">Transmembrane</keyword>
<evidence type="ECO:0008006" key="4">
    <source>
        <dbReference type="Google" id="ProtNLM"/>
    </source>
</evidence>
<dbReference type="EMBL" id="CP001338">
    <property type="protein sequence ID" value="ACL16465.1"/>
    <property type="molecule type" value="Genomic_DNA"/>
</dbReference>
<protein>
    <recommendedName>
        <fullName evidence="4">DUF2178 domain-containing protein</fullName>
    </recommendedName>
</protein>
<accession>B8GH60</accession>
<dbReference type="AlphaFoldDB" id="B8GH60"/>
<dbReference type="InterPro" id="IPR019235">
    <property type="entry name" value="DUF2178_TM"/>
</dbReference>
<dbReference type="Proteomes" id="UP000002457">
    <property type="component" value="Chromosome"/>
</dbReference>
<keyword evidence="1" id="KW-1133">Transmembrane helix</keyword>
<dbReference type="STRING" id="521011.Mpal_1122"/>
<sequence precursor="true">MRKNHATIVGIVVFIAMCAGIMYGVRSGNAAVSVFSFLAGAVLISLLKRGVDSVIEDEWTRLVEQKTANLTLNVTSILFAIIGLVLITISGPGQNFDQAVFAIAGFLITLAIVHIATTIYYSHTLRGNGP</sequence>
<dbReference type="HOGENOM" id="CLU_1933276_0_0_2"/>
<feature type="transmembrane region" description="Helical" evidence="1">
    <location>
        <begin position="7"/>
        <end position="24"/>
    </location>
</feature>
<reference evidence="2 3" key="1">
    <citation type="journal article" date="2015" name="Genome Announc.">
        <title>Complete Genome Sequence of Methanosphaerula palustris E1-9CT, a Hydrogenotrophic Methanogen Isolated from a Minerotrophic Fen Peatland.</title>
        <authorList>
            <person name="Cadillo-Quiroz H."/>
            <person name="Browne P."/>
            <person name="Kyrpides N."/>
            <person name="Woyke T."/>
            <person name="Goodwin L."/>
            <person name="Detter C."/>
            <person name="Yavitt J.B."/>
            <person name="Zinder S.H."/>
        </authorList>
    </citation>
    <scope>NUCLEOTIDE SEQUENCE [LARGE SCALE GENOMIC DNA]</scope>
    <source>
        <strain evidence="3">ATCC BAA-1556 / DSM 19958 / E1-9c</strain>
    </source>
</reference>
<dbReference type="KEGG" id="mpl:Mpal_1122"/>
<name>B8GH60_METPE</name>
<dbReference type="RefSeq" id="WP_012617784.1">
    <property type="nucleotide sequence ID" value="NC_011832.1"/>
</dbReference>
<dbReference type="Pfam" id="PF09946">
    <property type="entry name" value="DUF2178"/>
    <property type="match status" value="1"/>
</dbReference>
<keyword evidence="3" id="KW-1185">Reference proteome</keyword>
<evidence type="ECO:0000256" key="1">
    <source>
        <dbReference type="SAM" id="Phobius"/>
    </source>
</evidence>
<feature type="transmembrane region" description="Helical" evidence="1">
    <location>
        <begin position="30"/>
        <end position="47"/>
    </location>
</feature>